<dbReference type="AlphaFoldDB" id="A0A6G0VYI4"/>
<dbReference type="EMBL" id="VUJU01010890">
    <property type="protein sequence ID" value="KAF0712539.1"/>
    <property type="molecule type" value="Genomic_DNA"/>
</dbReference>
<organism evidence="2 3">
    <name type="scientific">Aphis craccivora</name>
    <name type="common">Cowpea aphid</name>
    <dbReference type="NCBI Taxonomy" id="307492"/>
    <lineage>
        <taxon>Eukaryota</taxon>
        <taxon>Metazoa</taxon>
        <taxon>Ecdysozoa</taxon>
        <taxon>Arthropoda</taxon>
        <taxon>Hexapoda</taxon>
        <taxon>Insecta</taxon>
        <taxon>Pterygota</taxon>
        <taxon>Neoptera</taxon>
        <taxon>Paraneoptera</taxon>
        <taxon>Hemiptera</taxon>
        <taxon>Sternorrhyncha</taxon>
        <taxon>Aphidomorpha</taxon>
        <taxon>Aphidoidea</taxon>
        <taxon>Aphididae</taxon>
        <taxon>Aphidini</taxon>
        <taxon>Aphis</taxon>
        <taxon>Aphis</taxon>
    </lineage>
</organism>
<reference evidence="2 3" key="1">
    <citation type="submission" date="2019-08" db="EMBL/GenBank/DDBJ databases">
        <title>Whole genome of Aphis craccivora.</title>
        <authorList>
            <person name="Voronova N.V."/>
            <person name="Shulinski R.S."/>
            <person name="Bandarenka Y.V."/>
            <person name="Zhorov D.G."/>
            <person name="Warner D."/>
        </authorList>
    </citation>
    <scope>NUCLEOTIDE SEQUENCE [LARGE SCALE GENOMIC DNA]</scope>
    <source>
        <strain evidence="2">180601</strain>
        <tissue evidence="2">Whole Body</tissue>
    </source>
</reference>
<protein>
    <submittedName>
        <fullName evidence="2">Tigger transposable element-derived protein 6-like</fullName>
    </submittedName>
</protein>
<feature type="non-terminal residue" evidence="2">
    <location>
        <position position="1"/>
    </location>
</feature>
<dbReference type="Proteomes" id="UP000478052">
    <property type="component" value="Unassembled WGS sequence"/>
</dbReference>
<name>A0A6G0VYI4_APHCR</name>
<dbReference type="OrthoDB" id="10071617at2759"/>
<comment type="caution">
    <text evidence="2">The sequence shown here is derived from an EMBL/GenBank/DDBJ whole genome shotgun (WGS) entry which is preliminary data.</text>
</comment>
<evidence type="ECO:0000256" key="1">
    <source>
        <dbReference type="SAM" id="MobiDB-lite"/>
    </source>
</evidence>
<feature type="compositionally biased region" description="Basic residues" evidence="1">
    <location>
        <begin position="110"/>
        <end position="120"/>
    </location>
</feature>
<accession>A0A6G0VYI4</accession>
<sequence>HVAECVNVAFEKSMTPSNITAGFKATGIFPFDENIFTDDDFAVSAVTNRPIYDIYDQNTQIKPNKLFIKFNDIGSKLSKSAPETPKNQVEETPINKYISPQNIRPYPKASPRKKNSNKRRKKYSAILLFPLQKKPEKNTKKHQSLFEIAPAELLNISDTNMSDGNLTDPESFTIDELTGFEELDRDPVEGDYVLVEFKIQKPR</sequence>
<keyword evidence="3" id="KW-1185">Reference proteome</keyword>
<evidence type="ECO:0000313" key="2">
    <source>
        <dbReference type="EMBL" id="KAF0712539.1"/>
    </source>
</evidence>
<proteinExistence type="predicted"/>
<feature type="region of interest" description="Disordered" evidence="1">
    <location>
        <begin position="78"/>
        <end position="120"/>
    </location>
</feature>
<gene>
    <name evidence="2" type="ORF">FWK35_00035538</name>
</gene>
<evidence type="ECO:0000313" key="3">
    <source>
        <dbReference type="Proteomes" id="UP000478052"/>
    </source>
</evidence>